<protein>
    <submittedName>
        <fullName evidence="1">Uncharacterized protein</fullName>
    </submittedName>
</protein>
<name>A0A0A8Y7J3_ARUDO</name>
<reference evidence="1" key="2">
    <citation type="journal article" date="2015" name="Data Brief">
        <title>Shoot transcriptome of the giant reed, Arundo donax.</title>
        <authorList>
            <person name="Barrero R.A."/>
            <person name="Guerrero F.D."/>
            <person name="Moolhuijzen P."/>
            <person name="Goolsby J.A."/>
            <person name="Tidwell J."/>
            <person name="Bellgard S.E."/>
            <person name="Bellgard M.I."/>
        </authorList>
    </citation>
    <scope>NUCLEOTIDE SEQUENCE</scope>
    <source>
        <tissue evidence="1">Shoot tissue taken approximately 20 cm above the soil surface</tissue>
    </source>
</reference>
<organism evidence="1">
    <name type="scientific">Arundo donax</name>
    <name type="common">Giant reed</name>
    <name type="synonym">Donax arundinaceus</name>
    <dbReference type="NCBI Taxonomy" id="35708"/>
    <lineage>
        <taxon>Eukaryota</taxon>
        <taxon>Viridiplantae</taxon>
        <taxon>Streptophyta</taxon>
        <taxon>Embryophyta</taxon>
        <taxon>Tracheophyta</taxon>
        <taxon>Spermatophyta</taxon>
        <taxon>Magnoliopsida</taxon>
        <taxon>Liliopsida</taxon>
        <taxon>Poales</taxon>
        <taxon>Poaceae</taxon>
        <taxon>PACMAD clade</taxon>
        <taxon>Arundinoideae</taxon>
        <taxon>Arundineae</taxon>
        <taxon>Arundo</taxon>
    </lineage>
</organism>
<accession>A0A0A8Y7J3</accession>
<reference evidence="1" key="1">
    <citation type="submission" date="2014-09" db="EMBL/GenBank/DDBJ databases">
        <authorList>
            <person name="Magalhaes I.L.F."/>
            <person name="Oliveira U."/>
            <person name="Santos F.R."/>
            <person name="Vidigal T.H.D.A."/>
            <person name="Brescovit A.D."/>
            <person name="Santos A.J."/>
        </authorList>
    </citation>
    <scope>NUCLEOTIDE SEQUENCE</scope>
    <source>
        <tissue evidence="1">Shoot tissue taken approximately 20 cm above the soil surface</tissue>
    </source>
</reference>
<evidence type="ECO:0000313" key="1">
    <source>
        <dbReference type="EMBL" id="JAD19647.1"/>
    </source>
</evidence>
<dbReference type="EMBL" id="GBRH01278248">
    <property type="protein sequence ID" value="JAD19647.1"/>
    <property type="molecule type" value="Transcribed_RNA"/>
</dbReference>
<sequence>MLMAMDRKKDQAAGK</sequence>
<proteinExistence type="predicted"/>